<evidence type="ECO:0000259" key="7">
    <source>
        <dbReference type="PROSITE" id="PS51085"/>
    </source>
</evidence>
<dbReference type="InterPro" id="IPR036884">
    <property type="entry name" value="2Fe-2S-bd_dom_sf"/>
</dbReference>
<accession>R4KIE9</accession>
<dbReference type="FunFam" id="3.10.20.30:FF:000020">
    <property type="entry name" value="Xanthine dehydrogenase iron-sulfur subunit"/>
    <property type="match status" value="1"/>
</dbReference>
<evidence type="ECO:0000313" key="8">
    <source>
        <dbReference type="EMBL" id="AGL00310.1"/>
    </source>
</evidence>
<proteinExistence type="predicted"/>
<keyword evidence="2" id="KW-0479">Metal-binding</keyword>
<dbReference type="AlphaFoldDB" id="R4KIE9"/>
<sequence>MVPTPQKPSHSIITLTVNGEHHSFILGEGPHEVSPSQTLAQTLRERLGLTGTKISCDHGACGSCTVLMDGKAVLSCMLLTVECEGKEITTIEGLGDPATGTIDPLQQSFIDHTAFQCGFCTPGIIMSAKALLTETPSPTRNEVQEALAGNFCRCNSHYHVLDAVMAAVKRGGNQ</sequence>
<dbReference type="PANTHER" id="PTHR44379">
    <property type="entry name" value="OXIDOREDUCTASE WITH IRON-SULFUR SUBUNIT"/>
    <property type="match status" value="1"/>
</dbReference>
<dbReference type="GO" id="GO:0051537">
    <property type="term" value="F:2 iron, 2 sulfur cluster binding"/>
    <property type="evidence" value="ECO:0007669"/>
    <property type="project" value="UniProtKB-KW"/>
</dbReference>
<gene>
    <name evidence="8" type="ORF">Desgi_0755</name>
</gene>
<organism evidence="8 9">
    <name type="scientific">Desulfoscipio gibsoniae DSM 7213</name>
    <dbReference type="NCBI Taxonomy" id="767817"/>
    <lineage>
        <taxon>Bacteria</taxon>
        <taxon>Bacillati</taxon>
        <taxon>Bacillota</taxon>
        <taxon>Clostridia</taxon>
        <taxon>Eubacteriales</taxon>
        <taxon>Desulfallaceae</taxon>
        <taxon>Desulfoscipio</taxon>
    </lineage>
</organism>
<feature type="domain" description="2Fe-2S ferredoxin-type" evidence="7">
    <location>
        <begin position="11"/>
        <end position="94"/>
    </location>
</feature>
<evidence type="ECO:0000256" key="5">
    <source>
        <dbReference type="ARBA" id="ARBA00023014"/>
    </source>
</evidence>
<dbReference type="GO" id="GO:0016491">
    <property type="term" value="F:oxidoreductase activity"/>
    <property type="evidence" value="ECO:0007669"/>
    <property type="project" value="UniProtKB-KW"/>
</dbReference>
<dbReference type="GO" id="GO:0046872">
    <property type="term" value="F:metal ion binding"/>
    <property type="evidence" value="ECO:0007669"/>
    <property type="project" value="UniProtKB-KW"/>
</dbReference>
<dbReference type="Gene3D" id="1.10.150.120">
    <property type="entry name" value="[2Fe-2S]-binding domain"/>
    <property type="match status" value="1"/>
</dbReference>
<evidence type="ECO:0000256" key="1">
    <source>
        <dbReference type="ARBA" id="ARBA00022714"/>
    </source>
</evidence>
<reference evidence="8 9" key="1">
    <citation type="submission" date="2012-01" db="EMBL/GenBank/DDBJ databases">
        <title>Complete sequence of Desulfotomaculum gibsoniae DSM 7213.</title>
        <authorList>
            <consortium name="US DOE Joint Genome Institute"/>
            <person name="Lucas S."/>
            <person name="Han J."/>
            <person name="Lapidus A."/>
            <person name="Cheng J.-F."/>
            <person name="Goodwin L."/>
            <person name="Pitluck S."/>
            <person name="Peters L."/>
            <person name="Ovchinnikova G."/>
            <person name="Teshima H."/>
            <person name="Detter J.C."/>
            <person name="Han C."/>
            <person name="Tapia R."/>
            <person name="Land M."/>
            <person name="Hauser L."/>
            <person name="Kyrpides N."/>
            <person name="Ivanova N."/>
            <person name="Pagani I."/>
            <person name="Parshina S."/>
            <person name="Plugge C."/>
            <person name="Muyzer G."/>
            <person name="Kuever J."/>
            <person name="Ivanova A."/>
            <person name="Nazina T."/>
            <person name="Klenk H.-P."/>
            <person name="Brambilla E."/>
            <person name="Spring S."/>
            <person name="Stams A.F."/>
            <person name="Woyke T."/>
        </authorList>
    </citation>
    <scope>NUCLEOTIDE SEQUENCE [LARGE SCALE GENOMIC DNA]</scope>
    <source>
        <strain evidence="8 9">DSM 7213</strain>
    </source>
</reference>
<dbReference type="InterPro" id="IPR012675">
    <property type="entry name" value="Beta-grasp_dom_sf"/>
</dbReference>
<comment type="pathway">
    <text evidence="6">Alkaloid degradation; nicotine degradation.</text>
</comment>
<dbReference type="PANTHER" id="PTHR44379:SF5">
    <property type="entry name" value="OXIDOREDUCTASE WITH IRON-SULFUR SUBUNIT"/>
    <property type="match status" value="1"/>
</dbReference>
<dbReference type="KEGG" id="dgi:Desgi_0755"/>
<keyword evidence="4" id="KW-0408">Iron</keyword>
<name>R4KIE9_9FIRM</name>
<keyword evidence="9" id="KW-1185">Reference proteome</keyword>
<dbReference type="Proteomes" id="UP000013520">
    <property type="component" value="Chromosome"/>
</dbReference>
<protein>
    <submittedName>
        <fullName evidence="8">Aerobic-type carbon monoxide dehydrogenase, small subunit CoxS/CutS-like protein</fullName>
    </submittedName>
</protein>
<keyword evidence="5" id="KW-0411">Iron-sulfur</keyword>
<dbReference type="InterPro" id="IPR001041">
    <property type="entry name" value="2Fe-2S_ferredoxin-type"/>
</dbReference>
<dbReference type="InterPro" id="IPR036010">
    <property type="entry name" value="2Fe-2S_ferredoxin-like_sf"/>
</dbReference>
<dbReference type="EMBL" id="CP003273">
    <property type="protein sequence ID" value="AGL00310.1"/>
    <property type="molecule type" value="Genomic_DNA"/>
</dbReference>
<dbReference type="eggNOG" id="COG2080">
    <property type="taxonomic scope" value="Bacteria"/>
</dbReference>
<dbReference type="InterPro" id="IPR002888">
    <property type="entry name" value="2Fe-2S-bd"/>
</dbReference>
<keyword evidence="3" id="KW-0560">Oxidoreductase</keyword>
<dbReference type="SUPFAM" id="SSF47741">
    <property type="entry name" value="CO dehydrogenase ISP C-domain like"/>
    <property type="match status" value="1"/>
</dbReference>
<dbReference type="OrthoDB" id="9796880at2"/>
<dbReference type="InterPro" id="IPR006058">
    <property type="entry name" value="2Fe2S_fd_BS"/>
</dbReference>
<dbReference type="Pfam" id="PF00111">
    <property type="entry name" value="Fer2"/>
    <property type="match status" value="1"/>
</dbReference>
<dbReference type="Gene3D" id="3.10.20.30">
    <property type="match status" value="1"/>
</dbReference>
<dbReference type="RefSeq" id="WP_006520958.1">
    <property type="nucleotide sequence ID" value="NC_021184.1"/>
</dbReference>
<dbReference type="CDD" id="cd00207">
    <property type="entry name" value="fer2"/>
    <property type="match status" value="1"/>
</dbReference>
<evidence type="ECO:0000256" key="4">
    <source>
        <dbReference type="ARBA" id="ARBA00023004"/>
    </source>
</evidence>
<dbReference type="Pfam" id="PF01799">
    <property type="entry name" value="Fer2_2"/>
    <property type="match status" value="1"/>
</dbReference>
<evidence type="ECO:0000313" key="9">
    <source>
        <dbReference type="Proteomes" id="UP000013520"/>
    </source>
</evidence>
<dbReference type="InterPro" id="IPR051452">
    <property type="entry name" value="Diverse_Oxidoreductases"/>
</dbReference>
<dbReference type="PROSITE" id="PS51085">
    <property type="entry name" value="2FE2S_FER_2"/>
    <property type="match status" value="1"/>
</dbReference>
<evidence type="ECO:0000256" key="2">
    <source>
        <dbReference type="ARBA" id="ARBA00022723"/>
    </source>
</evidence>
<dbReference type="SUPFAM" id="SSF54292">
    <property type="entry name" value="2Fe-2S ferredoxin-like"/>
    <property type="match status" value="1"/>
</dbReference>
<evidence type="ECO:0000256" key="3">
    <source>
        <dbReference type="ARBA" id="ARBA00023002"/>
    </source>
</evidence>
<dbReference type="HOGENOM" id="CLU_052511_3_1_9"/>
<dbReference type="PROSITE" id="PS00197">
    <property type="entry name" value="2FE2S_FER_1"/>
    <property type="match status" value="1"/>
</dbReference>
<dbReference type="STRING" id="767817.Desgi_0755"/>
<keyword evidence="1" id="KW-0001">2Fe-2S</keyword>
<evidence type="ECO:0000256" key="6">
    <source>
        <dbReference type="ARBA" id="ARBA00060707"/>
    </source>
</evidence>